<dbReference type="RefSeq" id="WP_093829161.1">
    <property type="nucleotide sequence ID" value="NZ_FOLQ01000007.1"/>
</dbReference>
<dbReference type="OrthoDB" id="941483at2"/>
<sequence>MTPYECVLSKKLTQAIELTDNLSTLVKSIGNKTVDEEPILQALIRQIEATNQQFDNQLLRYRDLYEKRMRLSNGTDGCIKQLTDKLWEDIDYQFKDGTLTNDLIKSLHRKINRLPLHTFPIDKRKPVLHKDVRLHEDTYALLGRYFSWLVDLLPMINFTPVRSAYCLHELRLRASQFNALSQQAMVESEKLRSMQFAQNQLYKQLNQAMSVARGRLQLYKREAQRTIK</sequence>
<evidence type="ECO:0000313" key="2">
    <source>
        <dbReference type="Proteomes" id="UP000198598"/>
    </source>
</evidence>
<protein>
    <submittedName>
        <fullName evidence="1">Uncharacterized protein</fullName>
    </submittedName>
</protein>
<dbReference type="AlphaFoldDB" id="A0A1I1VJV0"/>
<name>A0A1I1VJV0_9BACT</name>
<proteinExistence type="predicted"/>
<evidence type="ECO:0000313" key="1">
    <source>
        <dbReference type="EMBL" id="SFD83164.1"/>
    </source>
</evidence>
<gene>
    <name evidence="1" type="ORF">SAMN05216167_107217</name>
</gene>
<accession>A0A1I1VJV0</accession>
<keyword evidence="2" id="KW-1185">Reference proteome</keyword>
<reference evidence="1 2" key="1">
    <citation type="submission" date="2016-10" db="EMBL/GenBank/DDBJ databases">
        <authorList>
            <person name="de Groot N.N."/>
        </authorList>
    </citation>
    <scope>NUCLEOTIDE SEQUENCE [LARGE SCALE GENOMIC DNA]</scope>
    <source>
        <strain evidence="1 2">DSM 26130</strain>
    </source>
</reference>
<organism evidence="1 2">
    <name type="scientific">Spirosoma endophyticum</name>
    <dbReference type="NCBI Taxonomy" id="662367"/>
    <lineage>
        <taxon>Bacteria</taxon>
        <taxon>Pseudomonadati</taxon>
        <taxon>Bacteroidota</taxon>
        <taxon>Cytophagia</taxon>
        <taxon>Cytophagales</taxon>
        <taxon>Cytophagaceae</taxon>
        <taxon>Spirosoma</taxon>
    </lineage>
</organism>
<dbReference type="Proteomes" id="UP000198598">
    <property type="component" value="Unassembled WGS sequence"/>
</dbReference>
<dbReference type="EMBL" id="FOLQ01000007">
    <property type="protein sequence ID" value="SFD83164.1"/>
    <property type="molecule type" value="Genomic_DNA"/>
</dbReference>